<dbReference type="GO" id="GO:0005886">
    <property type="term" value="C:plasma membrane"/>
    <property type="evidence" value="ECO:0007669"/>
    <property type="project" value="TreeGrafter"/>
</dbReference>
<keyword evidence="6 7" id="KW-0472">Membrane</keyword>
<comment type="subcellular location">
    <subcellularLocation>
        <location evidence="1 7">Membrane</location>
        <topology evidence="1 7">Multi-pass membrane protein</topology>
    </subcellularLocation>
</comment>
<keyword evidence="5 7" id="KW-1133">Transmembrane helix</keyword>
<comment type="similarity">
    <text evidence="2 7">Belongs to the copper transporter (Ctr) (TC 1.A.56) family. SLC31A subfamily.</text>
</comment>
<dbReference type="PANTHER" id="PTHR12483">
    <property type="entry name" value="SOLUTE CARRIER FAMILY 31 COPPER TRANSPORTERS"/>
    <property type="match status" value="1"/>
</dbReference>
<dbReference type="OMA" id="SYNIWIF"/>
<evidence type="ECO:0000256" key="5">
    <source>
        <dbReference type="ARBA" id="ARBA00022989"/>
    </source>
</evidence>
<evidence type="ECO:0000256" key="4">
    <source>
        <dbReference type="ARBA" id="ARBA00022796"/>
    </source>
</evidence>
<keyword evidence="7" id="KW-0186">Copper</keyword>
<feature type="transmembrane region" description="Helical" evidence="7">
    <location>
        <begin position="93"/>
        <end position="114"/>
    </location>
</feature>
<dbReference type="InterPro" id="IPR007274">
    <property type="entry name" value="Cop_transporter"/>
</dbReference>
<keyword evidence="3 7" id="KW-0812">Transmembrane</keyword>
<evidence type="ECO:0000256" key="3">
    <source>
        <dbReference type="ARBA" id="ARBA00022692"/>
    </source>
</evidence>
<proteinExistence type="evidence at transcript level"/>
<dbReference type="AlphaFoldDB" id="A9NYF4"/>
<name>A9NYF4_PICSI</name>
<dbReference type="Pfam" id="PF04145">
    <property type="entry name" value="Ctr"/>
    <property type="match status" value="1"/>
</dbReference>
<dbReference type="GO" id="GO:0005375">
    <property type="term" value="F:copper ion transmembrane transporter activity"/>
    <property type="evidence" value="ECO:0007669"/>
    <property type="project" value="UniProtKB-UniRule"/>
</dbReference>
<keyword evidence="7" id="KW-0406">Ion transport</keyword>
<sequence length="171" mass="19201">MMMMHMTFYWGKEVSILFDGWRTQTLMQYWASLLVLFLASVFHEYVVSIRAHIRMSYNNIHSSQENSYNSMGSPQPQAKSMLLLPTKAKTRGYVIKTAETLLFGVNALLGYLLMLAAMSYNGGVVLAIVGGLSVGFFSFRSVGNFNVVNIHHQEEDEEDLHLSADPCSSCT</sequence>
<reference evidence="8" key="1">
    <citation type="journal article" date="2008" name="BMC Genomics">
        <title>A conifer genomics resource of 200,000 spruce (Picea spp.) ESTs and 6,464 high-quality, sequence-finished full-length cDNAs for Sitka spruce (Picea sitchensis).</title>
        <authorList>
            <person name="Ralph S.G."/>
            <person name="Chun H.J."/>
            <person name="Kolosova N."/>
            <person name="Cooper D."/>
            <person name="Oddy C."/>
            <person name="Ritland C.E."/>
            <person name="Kirkpatrick R."/>
            <person name="Moore R."/>
            <person name="Barber S."/>
            <person name="Holt R.A."/>
            <person name="Jones S.J."/>
            <person name="Marra M.A."/>
            <person name="Douglas C.J."/>
            <person name="Ritland K."/>
            <person name="Bohlmann J."/>
        </authorList>
    </citation>
    <scope>NUCLEOTIDE SEQUENCE</scope>
    <source>
        <tissue evidence="8">Green portion of the leader tissue</tissue>
    </source>
</reference>
<evidence type="ECO:0000256" key="1">
    <source>
        <dbReference type="ARBA" id="ARBA00004141"/>
    </source>
</evidence>
<dbReference type="EMBL" id="EF086400">
    <property type="protein sequence ID" value="ABK25665.1"/>
    <property type="molecule type" value="mRNA"/>
</dbReference>
<protein>
    <recommendedName>
        <fullName evidence="7">Copper transport protein</fullName>
    </recommendedName>
</protein>
<organism evidence="8">
    <name type="scientific">Picea sitchensis</name>
    <name type="common">Sitka spruce</name>
    <name type="synonym">Pinus sitchensis</name>
    <dbReference type="NCBI Taxonomy" id="3332"/>
    <lineage>
        <taxon>Eukaryota</taxon>
        <taxon>Viridiplantae</taxon>
        <taxon>Streptophyta</taxon>
        <taxon>Embryophyta</taxon>
        <taxon>Tracheophyta</taxon>
        <taxon>Spermatophyta</taxon>
        <taxon>Pinopsida</taxon>
        <taxon>Pinidae</taxon>
        <taxon>Conifers I</taxon>
        <taxon>Pinales</taxon>
        <taxon>Pinaceae</taxon>
        <taxon>Picea</taxon>
    </lineage>
</organism>
<evidence type="ECO:0000313" key="8">
    <source>
        <dbReference type="EMBL" id="ABK25665.1"/>
    </source>
</evidence>
<keyword evidence="4 7" id="KW-0187">Copper transport</keyword>
<evidence type="ECO:0000256" key="2">
    <source>
        <dbReference type="ARBA" id="ARBA00006921"/>
    </source>
</evidence>
<evidence type="ECO:0000256" key="6">
    <source>
        <dbReference type="ARBA" id="ARBA00023136"/>
    </source>
</evidence>
<evidence type="ECO:0000256" key="7">
    <source>
        <dbReference type="RuleBase" id="RU367022"/>
    </source>
</evidence>
<keyword evidence="7" id="KW-0813">Transport</keyword>
<dbReference type="PANTHER" id="PTHR12483:SF27">
    <property type="entry name" value="COPPER TRANSPORT PROTEIN CTR1"/>
    <property type="match status" value="1"/>
</dbReference>
<feature type="transmembrane region" description="Helical" evidence="7">
    <location>
        <begin position="120"/>
        <end position="139"/>
    </location>
</feature>
<feature type="transmembrane region" description="Helical" evidence="7">
    <location>
        <begin position="27"/>
        <end position="47"/>
    </location>
</feature>
<accession>A9NYF4</accession>